<proteinExistence type="predicted"/>
<dbReference type="RefSeq" id="WP_088617837.1">
    <property type="nucleotide sequence ID" value="NZ_CP022129.1"/>
</dbReference>
<evidence type="ECO:0000313" key="1">
    <source>
        <dbReference type="EMBL" id="ASF44954.1"/>
    </source>
</evidence>
<gene>
    <name evidence="1" type="ORF">CEK71_02110</name>
</gene>
<accession>A0A1Z4BUG4</accession>
<protein>
    <submittedName>
        <fullName evidence="1">Uncharacterized protein</fullName>
    </submittedName>
</protein>
<name>A0A1Z4BUG4_9GAMM</name>
<reference evidence="1 2" key="1">
    <citation type="submission" date="2017-06" db="EMBL/GenBank/DDBJ databases">
        <title>Genome Sequencing of the methanotroph Methylovulum psychrotolerants str. HV10-M2 isolated from a high-altitude environment.</title>
        <authorList>
            <person name="Mateos-Rivera A."/>
        </authorList>
    </citation>
    <scope>NUCLEOTIDE SEQUENCE [LARGE SCALE GENOMIC DNA]</scope>
    <source>
        <strain evidence="1 2">HV10_M2</strain>
    </source>
</reference>
<sequence length="328" mass="36872">MSVSHFSIAPIGFDELEIRYFTAVLYLAETRLHQRWQVVNTGDADFFVLPAQHPQDGLPPERCFIYAAEALSDKHIVVDASGIPSVSSLVAVLARVEGAPLLERPQALPPVADPVTPSVKKPEPLPERLSDDDKVFYPEDGLLKALLDDSPEPIWIVVDKAIDIWLDPVQSLYYSQVNLEELMPYCTADSRILINTMTASELQRLVEKRQIAAKPLNNLIWYVAFKSSQGRLLAGNSPDDIVHLKGWPNLRLPEGRDFIKLAAFMHNNTLALADIAEATRLPLPKIYNFYNACYLVGLIEKSAVAQRNEKPLDADRRNLLDRIRTRLK</sequence>
<dbReference type="KEGG" id="mpsy:CEK71_02110"/>
<organism evidence="1 2">
    <name type="scientific">Methylovulum psychrotolerans</name>
    <dbReference type="NCBI Taxonomy" id="1704499"/>
    <lineage>
        <taxon>Bacteria</taxon>
        <taxon>Pseudomonadati</taxon>
        <taxon>Pseudomonadota</taxon>
        <taxon>Gammaproteobacteria</taxon>
        <taxon>Methylococcales</taxon>
        <taxon>Methylococcaceae</taxon>
        <taxon>Methylovulum</taxon>
    </lineage>
</organism>
<dbReference type="OrthoDB" id="5564770at2"/>
<dbReference type="EMBL" id="CP022129">
    <property type="protein sequence ID" value="ASF44954.1"/>
    <property type="molecule type" value="Genomic_DNA"/>
</dbReference>
<dbReference type="AlphaFoldDB" id="A0A1Z4BUG4"/>
<dbReference type="Proteomes" id="UP000197019">
    <property type="component" value="Chromosome"/>
</dbReference>
<evidence type="ECO:0000313" key="2">
    <source>
        <dbReference type="Proteomes" id="UP000197019"/>
    </source>
</evidence>
<keyword evidence="2" id="KW-1185">Reference proteome</keyword>